<dbReference type="InterPro" id="IPR029060">
    <property type="entry name" value="PIN-like_dom_sf"/>
</dbReference>
<dbReference type="InterPro" id="IPR002716">
    <property type="entry name" value="PIN_dom"/>
</dbReference>
<evidence type="ECO:0000259" key="7">
    <source>
        <dbReference type="Pfam" id="PF01850"/>
    </source>
</evidence>
<evidence type="ECO:0000256" key="6">
    <source>
        <dbReference type="HAMAP-Rule" id="MF_00265"/>
    </source>
</evidence>
<dbReference type="EC" id="3.1.-.-" evidence="6"/>
<feature type="binding site" evidence="6">
    <location>
        <position position="110"/>
    </location>
    <ligand>
        <name>Mg(2+)</name>
        <dbReference type="ChEBI" id="CHEBI:18420"/>
    </ligand>
</feature>
<dbReference type="HAMAP" id="MF_00265">
    <property type="entry name" value="VapC_Nob1"/>
    <property type="match status" value="1"/>
</dbReference>
<evidence type="ECO:0000313" key="9">
    <source>
        <dbReference type="Proteomes" id="UP001157126"/>
    </source>
</evidence>
<dbReference type="Proteomes" id="UP001157126">
    <property type="component" value="Unassembled WGS sequence"/>
</dbReference>
<evidence type="ECO:0000256" key="5">
    <source>
        <dbReference type="ARBA" id="ARBA00022842"/>
    </source>
</evidence>
<dbReference type="InterPro" id="IPR006226">
    <property type="entry name" value="Mtu_PIN"/>
</dbReference>
<keyword evidence="3 6" id="KW-0479">Metal-binding</keyword>
<comment type="caution">
    <text evidence="8">The sequence shown here is derived from an EMBL/GenBank/DDBJ whole genome shotgun (WGS) entry which is preliminary data.</text>
</comment>
<comment type="cofactor">
    <cofactor evidence="6">
        <name>Mg(2+)</name>
        <dbReference type="ChEBI" id="CHEBI:18420"/>
    </cofactor>
</comment>
<keyword evidence="4 6" id="KW-0378">Hydrolase</keyword>
<evidence type="ECO:0000256" key="2">
    <source>
        <dbReference type="ARBA" id="ARBA00022722"/>
    </source>
</evidence>
<evidence type="ECO:0000313" key="8">
    <source>
        <dbReference type="EMBL" id="GMA41899.1"/>
    </source>
</evidence>
<accession>A0ABQ6IWN5</accession>
<keyword evidence="9" id="KW-1185">Reference proteome</keyword>
<keyword evidence="1 6" id="KW-1277">Toxin-antitoxin system</keyword>
<organism evidence="8 9">
    <name type="scientific">Mobilicoccus caccae</name>
    <dbReference type="NCBI Taxonomy" id="1859295"/>
    <lineage>
        <taxon>Bacteria</taxon>
        <taxon>Bacillati</taxon>
        <taxon>Actinomycetota</taxon>
        <taxon>Actinomycetes</taxon>
        <taxon>Micrococcales</taxon>
        <taxon>Dermatophilaceae</taxon>
        <taxon>Mobilicoccus</taxon>
    </lineage>
</organism>
<sequence>MTTETQARRLLDVNVLLALMWDRHIHHDAARRQFRAVATAFATTAVTESGLVRLLLTPVVVGRQVSTPEALGALHDVRSLPGWAWLDDDASFDTAVVDVRVLTGRRQVTDLHLVDLAARHGHRLATFDTGLVSSLAPADRHHVDLWSP</sequence>
<evidence type="ECO:0000256" key="3">
    <source>
        <dbReference type="ARBA" id="ARBA00022723"/>
    </source>
</evidence>
<keyword evidence="2 6" id="KW-0540">Nuclease</keyword>
<dbReference type="RefSeq" id="WP_284305385.1">
    <property type="nucleotide sequence ID" value="NZ_BSUO01000001.1"/>
</dbReference>
<protein>
    <recommendedName>
        <fullName evidence="6">Ribonuclease VapC</fullName>
        <shortName evidence="6">RNase VapC</shortName>
        <ecNumber evidence="6">3.1.-.-</ecNumber>
    </recommendedName>
    <alternativeName>
        <fullName evidence="6">Toxin VapC</fullName>
    </alternativeName>
</protein>
<proteinExistence type="inferred from homology"/>
<dbReference type="InterPro" id="IPR022907">
    <property type="entry name" value="VapC_family"/>
</dbReference>
<gene>
    <name evidence="8" type="primary">vapC39</name>
    <name evidence="6" type="synonym">vapC</name>
    <name evidence="8" type="ORF">GCM10025883_39440</name>
</gene>
<dbReference type="EMBL" id="BSUO01000001">
    <property type="protein sequence ID" value="GMA41899.1"/>
    <property type="molecule type" value="Genomic_DNA"/>
</dbReference>
<keyword evidence="5 6" id="KW-0460">Magnesium</keyword>
<evidence type="ECO:0000256" key="1">
    <source>
        <dbReference type="ARBA" id="ARBA00022649"/>
    </source>
</evidence>
<name>A0ABQ6IWN5_9MICO</name>
<dbReference type="SUPFAM" id="SSF88723">
    <property type="entry name" value="PIN domain-like"/>
    <property type="match status" value="1"/>
</dbReference>
<feature type="binding site" evidence="6">
    <location>
        <position position="12"/>
    </location>
    <ligand>
        <name>Mg(2+)</name>
        <dbReference type="ChEBI" id="CHEBI:18420"/>
    </ligand>
</feature>
<feature type="domain" description="PIN" evidence="7">
    <location>
        <begin position="10"/>
        <end position="131"/>
    </location>
</feature>
<dbReference type="Pfam" id="PF01850">
    <property type="entry name" value="PIN"/>
    <property type="match status" value="1"/>
</dbReference>
<comment type="function">
    <text evidence="6">Toxic component of a toxin-antitoxin (TA) system. An RNase.</text>
</comment>
<evidence type="ECO:0000256" key="4">
    <source>
        <dbReference type="ARBA" id="ARBA00022801"/>
    </source>
</evidence>
<comment type="similarity">
    <text evidence="6">Belongs to the PINc/VapC protein family.</text>
</comment>
<dbReference type="NCBIfam" id="TIGR00028">
    <property type="entry name" value="Mtu_PIN_fam"/>
    <property type="match status" value="1"/>
</dbReference>
<keyword evidence="6" id="KW-0800">Toxin</keyword>
<reference evidence="9" key="1">
    <citation type="journal article" date="2019" name="Int. J. Syst. Evol. Microbiol.">
        <title>The Global Catalogue of Microorganisms (GCM) 10K type strain sequencing project: providing services to taxonomists for standard genome sequencing and annotation.</title>
        <authorList>
            <consortium name="The Broad Institute Genomics Platform"/>
            <consortium name="The Broad Institute Genome Sequencing Center for Infectious Disease"/>
            <person name="Wu L."/>
            <person name="Ma J."/>
        </authorList>
    </citation>
    <scope>NUCLEOTIDE SEQUENCE [LARGE SCALE GENOMIC DNA]</scope>
    <source>
        <strain evidence="9">NBRC 113072</strain>
    </source>
</reference>